<proteinExistence type="predicted"/>
<comment type="caution">
    <text evidence="2">The sequence shown here is derived from an EMBL/GenBank/DDBJ whole genome shotgun (WGS) entry which is preliminary data.</text>
</comment>
<accession>A0A150WQT8</accession>
<keyword evidence="1" id="KW-0732">Signal</keyword>
<reference evidence="2 3" key="1">
    <citation type="submission" date="2016-03" db="EMBL/GenBank/DDBJ databases">
        <authorList>
            <person name="Ploux O."/>
        </authorList>
    </citation>
    <scope>NUCLEOTIDE SEQUENCE [LARGE SCALE GENOMIC DNA]</scope>
    <source>
        <strain evidence="2 3">R0</strain>
    </source>
</reference>
<protein>
    <recommendedName>
        <fullName evidence="4">Bdellovibrio beta-sandwich domain-containing protein</fullName>
    </recommendedName>
</protein>
<dbReference type="Proteomes" id="UP000075320">
    <property type="component" value="Unassembled WGS sequence"/>
</dbReference>
<evidence type="ECO:0000313" key="2">
    <source>
        <dbReference type="EMBL" id="KYG66677.1"/>
    </source>
</evidence>
<dbReference type="EMBL" id="LUKE01000001">
    <property type="protein sequence ID" value="KYG66677.1"/>
    <property type="molecule type" value="Genomic_DNA"/>
</dbReference>
<evidence type="ECO:0000313" key="3">
    <source>
        <dbReference type="Proteomes" id="UP000075320"/>
    </source>
</evidence>
<organism evidence="2 3">
    <name type="scientific">Bdellovibrio bacteriovorus</name>
    <dbReference type="NCBI Taxonomy" id="959"/>
    <lineage>
        <taxon>Bacteria</taxon>
        <taxon>Pseudomonadati</taxon>
        <taxon>Bdellovibrionota</taxon>
        <taxon>Bdellovibrionia</taxon>
        <taxon>Bdellovibrionales</taxon>
        <taxon>Pseudobdellovibrionaceae</taxon>
        <taxon>Bdellovibrio</taxon>
    </lineage>
</organism>
<dbReference type="AlphaFoldDB" id="A0A150WQT8"/>
<evidence type="ECO:0000256" key="1">
    <source>
        <dbReference type="SAM" id="SignalP"/>
    </source>
</evidence>
<evidence type="ECO:0008006" key="4">
    <source>
        <dbReference type="Google" id="ProtNLM"/>
    </source>
</evidence>
<keyword evidence="3" id="KW-1185">Reference proteome</keyword>
<name>A0A150WQT8_BDEBC</name>
<sequence length="408" mass="44693">MRFLRAFLSSIVVLSLSWSWASGTSVRGGGDDVGLEFQSAFMFALQDIRLNHQDLYSQIAPSGVYQVALQTKIFVFDGPLFLDDTTQDQNVVALNDPSNYSIALSRPRWEQILDKNVQRGVALHEVLSLVGLEGSGRYPYSATYLNILRAQEKMPGVQSWAAFDIGSDGPRKIDCVMVTAKVSENHTLQGASRDFGIQLKCGGNFVSVNHLKYNKLTAKLVREALDTGALWSYEVTSIKFGAILKINGVDVNFTDESSVPNYVLPGKKYLNPGQNIRISGSAITDLLVTHLETLSAVGYLFAADKLHSALLIGGESGQGLLHYSSGGKGYNITLSGNLALTVMSSLRKAGIPFTDFIRERPGQTDHISRLSLQRSYREIGDICESIFNVESGLSTHTCYLEVDTLSFL</sequence>
<gene>
    <name evidence="2" type="ORF">AZI86_06425</name>
</gene>
<feature type="signal peptide" evidence="1">
    <location>
        <begin position="1"/>
        <end position="21"/>
    </location>
</feature>
<feature type="chain" id="PRO_5007573536" description="Bdellovibrio beta-sandwich domain-containing protein" evidence="1">
    <location>
        <begin position="22"/>
        <end position="408"/>
    </location>
</feature>